<dbReference type="AlphaFoldDB" id="A0AAX3BB69"/>
<evidence type="ECO:0000313" key="3">
    <source>
        <dbReference type="Proteomes" id="UP001056539"/>
    </source>
</evidence>
<dbReference type="KEGG" id="taqu:KDW03_07975"/>
<feature type="coiled-coil region" evidence="1">
    <location>
        <begin position="38"/>
        <end position="95"/>
    </location>
</feature>
<reference evidence="2" key="1">
    <citation type="submission" date="2021-04" db="EMBL/GenBank/DDBJ databases">
        <authorList>
            <person name="Postec A."/>
        </authorList>
    </citation>
    <scope>NUCLEOTIDE SEQUENCE</scope>
    <source>
        <strain evidence="2">F1F22</strain>
    </source>
</reference>
<protein>
    <submittedName>
        <fullName evidence="2">Uncharacterized protein</fullName>
    </submittedName>
</protein>
<reference evidence="2" key="2">
    <citation type="submission" date="2022-06" db="EMBL/GenBank/DDBJ databases">
        <title>Thermospira aquatica gen. nov., sp. nov.</title>
        <authorList>
            <person name="Ben Ali Gam Z."/>
            <person name="Labat M."/>
        </authorList>
    </citation>
    <scope>NUCLEOTIDE SEQUENCE</scope>
    <source>
        <strain evidence="2">F1F22</strain>
    </source>
</reference>
<proteinExistence type="predicted"/>
<sequence>MRNAAMYAPTMSEVDRRQFEDSYEVWQWNKRVERQYRIDGLKRERESISDEINNELNSNVYGRGYGGMLNSAQRLTELTNRLNSVEEELGILYKEQLMDYRVEGDYYISNVDGIEIRMSKYNFSPQAQKAGMGNTPINLATGGMDPRAVLVLIDNAHAVNVDAVEVSSLWRNWGSHRGGRGIDITSISINGQQYNFNNVNGETQGAFQAALFNLLMEDSRVSQVLDPWHMYGLVSRPEYHVNDWREQDPTTYNNANNYWLHRNHLHFLIN</sequence>
<evidence type="ECO:0000256" key="1">
    <source>
        <dbReference type="SAM" id="Coils"/>
    </source>
</evidence>
<dbReference type="Proteomes" id="UP001056539">
    <property type="component" value="Chromosome"/>
</dbReference>
<organism evidence="2 3">
    <name type="scientific">Thermospira aquatica</name>
    <dbReference type="NCBI Taxonomy" id="2828656"/>
    <lineage>
        <taxon>Bacteria</taxon>
        <taxon>Pseudomonadati</taxon>
        <taxon>Spirochaetota</taxon>
        <taxon>Spirochaetia</taxon>
        <taxon>Brevinematales</taxon>
        <taxon>Thermospiraceae</taxon>
        <taxon>Thermospira</taxon>
    </lineage>
</organism>
<name>A0AAX3BB69_9SPIR</name>
<keyword evidence="3" id="KW-1185">Reference proteome</keyword>
<accession>A0AAX3BB69</accession>
<dbReference type="RefSeq" id="WP_271434553.1">
    <property type="nucleotide sequence ID" value="NZ_CP073355.1"/>
</dbReference>
<gene>
    <name evidence="2" type="ORF">KDW03_07975</name>
</gene>
<keyword evidence="1" id="KW-0175">Coiled coil</keyword>
<dbReference type="EMBL" id="CP073355">
    <property type="protein sequence ID" value="URA09424.1"/>
    <property type="molecule type" value="Genomic_DNA"/>
</dbReference>
<evidence type="ECO:0000313" key="2">
    <source>
        <dbReference type="EMBL" id="URA09424.1"/>
    </source>
</evidence>